<proteinExistence type="predicted"/>
<gene>
    <name evidence="1" type="ORF">FC64_GL001286</name>
</gene>
<evidence type="ECO:0000313" key="2">
    <source>
        <dbReference type="Proteomes" id="UP000051291"/>
    </source>
</evidence>
<dbReference type="STRING" id="1423820.FC64_GL001286"/>
<evidence type="ECO:0000313" key="1">
    <source>
        <dbReference type="EMBL" id="KRM52088.1"/>
    </source>
</evidence>
<dbReference type="RefSeq" id="WP_057907096.1">
    <property type="nucleotide sequence ID" value="NZ_AYYZ01000029.1"/>
</dbReference>
<keyword evidence="2" id="KW-1185">Reference proteome</keyword>
<sequence length="108" mass="12685">MASYQFSYDSKGCRKVFKTYRHQEKIIKKTIEKQLTRQMDTDFAKVKLATRIEVEGNKCYECRVNPPQLPPVRVAFIRDENQVKIVYLTTNIVKADFTHDLEHFLGGK</sequence>
<protein>
    <submittedName>
        <fullName evidence="1">Uncharacterized protein</fullName>
    </submittedName>
</protein>
<dbReference type="Proteomes" id="UP000051291">
    <property type="component" value="Unassembled WGS sequence"/>
</dbReference>
<organism evidence="1 2">
    <name type="scientific">Ligilactobacillus araffinosus DSM 20653</name>
    <dbReference type="NCBI Taxonomy" id="1423820"/>
    <lineage>
        <taxon>Bacteria</taxon>
        <taxon>Bacillati</taxon>
        <taxon>Bacillota</taxon>
        <taxon>Bacilli</taxon>
        <taxon>Lactobacillales</taxon>
        <taxon>Lactobacillaceae</taxon>
        <taxon>Ligilactobacillus</taxon>
    </lineage>
</organism>
<reference evidence="1 2" key="1">
    <citation type="journal article" date="2015" name="Genome Announc.">
        <title>Expanding the biotechnology potential of lactobacilli through comparative genomics of 213 strains and associated genera.</title>
        <authorList>
            <person name="Sun Z."/>
            <person name="Harris H.M."/>
            <person name="McCann A."/>
            <person name="Guo C."/>
            <person name="Argimon S."/>
            <person name="Zhang W."/>
            <person name="Yang X."/>
            <person name="Jeffery I.B."/>
            <person name="Cooney J.C."/>
            <person name="Kagawa T.F."/>
            <person name="Liu W."/>
            <person name="Song Y."/>
            <person name="Salvetti E."/>
            <person name="Wrobel A."/>
            <person name="Rasinkangas P."/>
            <person name="Parkhill J."/>
            <person name="Rea M.C."/>
            <person name="O'Sullivan O."/>
            <person name="Ritari J."/>
            <person name="Douillard F.P."/>
            <person name="Paul Ross R."/>
            <person name="Yang R."/>
            <person name="Briner A.E."/>
            <person name="Felis G.E."/>
            <person name="de Vos W.M."/>
            <person name="Barrangou R."/>
            <person name="Klaenhammer T.R."/>
            <person name="Caufield P.W."/>
            <person name="Cui Y."/>
            <person name="Zhang H."/>
            <person name="O'Toole P.W."/>
        </authorList>
    </citation>
    <scope>NUCLEOTIDE SEQUENCE [LARGE SCALE GENOMIC DNA]</scope>
    <source>
        <strain evidence="1 2">DSM 20653</strain>
    </source>
</reference>
<accession>A0A0R1ZB85</accession>
<dbReference type="EMBL" id="AYYZ01000029">
    <property type="protein sequence ID" value="KRM52088.1"/>
    <property type="molecule type" value="Genomic_DNA"/>
</dbReference>
<comment type="caution">
    <text evidence="1">The sequence shown here is derived from an EMBL/GenBank/DDBJ whole genome shotgun (WGS) entry which is preliminary data.</text>
</comment>
<dbReference type="AlphaFoldDB" id="A0A0R1ZB85"/>
<dbReference type="PATRIC" id="fig|1423820.4.peg.1312"/>
<name>A0A0R1ZB85_9LACO</name>